<evidence type="ECO:0000313" key="2">
    <source>
        <dbReference type="Proteomes" id="UP000011274"/>
    </source>
</evidence>
<gene>
    <name evidence="1" type="ORF">MdSGHV073</name>
</gene>
<keyword evidence="2" id="KW-1185">Reference proteome</keyword>
<dbReference type="Proteomes" id="UP000011274">
    <property type="component" value="Segment"/>
</dbReference>
<evidence type="ECO:0000313" key="1">
    <source>
        <dbReference type="EMBL" id="ACD03532.1"/>
    </source>
</evidence>
<reference evidence="1 2" key="1">
    <citation type="journal article" date="2008" name="Virology">
        <title>Sequence analysis of a non-classified, non-occluded DNA virus that causes salivary gland hypertrophy of Musca domestica, MdSGHV.</title>
        <authorList>
            <person name="Garcia-Maruniak A."/>
            <person name="Maruniak J.E."/>
            <person name="Farmerie W."/>
            <person name="Boucias D.G."/>
        </authorList>
    </citation>
    <scope>NUCLEOTIDE SEQUENCE [LARGE SCALE GENOMIC DNA]</scope>
    <source>
        <strain evidence="2">Isolate Musca domestica/United States/Boucias/-</strain>
    </source>
</reference>
<organism evidence="1 2">
    <name type="scientific">Musca hytrovirus</name>
    <name type="common">isolate Musca domestica/United States/Boucias/-</name>
    <name type="synonym">MHV</name>
    <dbReference type="NCBI Taxonomy" id="523909"/>
    <lineage>
        <taxon>Viruses</taxon>
        <taxon>Viruses incertae sedis</taxon>
        <taxon>Naldaviricetes</taxon>
        <taxon>Lefavirales</taxon>
        <taxon>Hytrosaviridae</taxon>
        <taxon>Muscavirus</taxon>
        <taxon>Muscavirus musdomesticae</taxon>
    </lineage>
</organism>
<dbReference type="EMBL" id="EU522111">
    <property type="protein sequence ID" value="ACD03532.1"/>
    <property type="molecule type" value="Genomic_DNA"/>
</dbReference>
<dbReference type="KEGG" id="vg:6295458"/>
<proteinExistence type="predicted"/>
<accession>B2YG50</accession>
<dbReference type="GeneID" id="6295458"/>
<organismHost>
    <name type="scientific">Musca domestica</name>
    <name type="common">House fly</name>
    <dbReference type="NCBI Taxonomy" id="7370"/>
</organismHost>
<sequence>MVNKATAVIVLDTLIFESLNNCDLGRILNKDKYFFVLWTTRYSDPIVSQITHDGYINGLRNGCKPYRYLRMYLRKYHPNVLTLPVIIVDFERFFVESRFGYDLCIDINTIVIQQLYNNRTIAAIDTKTLFTRIQTFVQMYNAPNRHIISEETILAPNIVFDSNDLYDRNTAQPPRIGLRSCILVVSPTFFEQRHNLDYGQLRKFLNSCYLVVWMDNKGVTRQQVQNFTGTLKHTYNITVNYMLFGLVHGVKSMALVRRYLAPTRLPFIIIDQVQRLYGEEQRTLCDFDFYINMDEYWRQQPPRSSTPSFYDMQATVEMVQRFVASAERLLERPRRSNTVRIVECENGSGGIVEEYDSDTPIDQQASGRTSTSATDVLAFINKRRRMSMVE</sequence>
<name>B2YG50_MHVB</name>
<protein>
    <submittedName>
        <fullName evidence="1">Uncharacterized protein</fullName>
    </submittedName>
</protein>
<dbReference type="RefSeq" id="YP_001883401.1">
    <property type="nucleotide sequence ID" value="NC_010671.1"/>
</dbReference>